<comment type="caution">
    <text evidence="2">The sequence shown here is derived from an EMBL/GenBank/DDBJ whole genome shotgun (WGS) entry which is preliminary data.</text>
</comment>
<gene>
    <name evidence="2" type="ORF">AAU01_01320</name>
</gene>
<dbReference type="AlphaFoldDB" id="A0A4Y3N829"/>
<feature type="transmembrane region" description="Helical" evidence="1">
    <location>
        <begin position="102"/>
        <end position="124"/>
    </location>
</feature>
<keyword evidence="1" id="KW-0472">Membrane</keyword>
<dbReference type="RefSeq" id="WP_141280705.1">
    <property type="nucleotide sequence ID" value="NZ_BAAAWK010000001.1"/>
</dbReference>
<protein>
    <submittedName>
        <fullName evidence="2">Uncharacterized protein</fullName>
    </submittedName>
</protein>
<dbReference type="EMBL" id="BJMD01000001">
    <property type="protein sequence ID" value="GEB17377.1"/>
    <property type="molecule type" value="Genomic_DNA"/>
</dbReference>
<keyword evidence="3" id="KW-1185">Reference proteome</keyword>
<name>A0A4Y3N829_PAEAU</name>
<proteinExistence type="predicted"/>
<reference evidence="2 3" key="1">
    <citation type="submission" date="2019-06" db="EMBL/GenBank/DDBJ databases">
        <title>Whole genome shotgun sequence of Paenarthrobacter aurescens NBRC 12136.</title>
        <authorList>
            <person name="Hosoyama A."/>
            <person name="Uohara A."/>
            <person name="Ohji S."/>
            <person name="Ichikawa N."/>
        </authorList>
    </citation>
    <scope>NUCLEOTIDE SEQUENCE [LARGE SCALE GENOMIC DNA]</scope>
    <source>
        <strain evidence="2 3">NBRC 12136</strain>
    </source>
</reference>
<dbReference type="OrthoDB" id="4946250at2"/>
<feature type="transmembrane region" description="Helical" evidence="1">
    <location>
        <begin position="21"/>
        <end position="50"/>
    </location>
</feature>
<dbReference type="Proteomes" id="UP000317715">
    <property type="component" value="Unassembled WGS sequence"/>
</dbReference>
<evidence type="ECO:0000313" key="3">
    <source>
        <dbReference type="Proteomes" id="UP000317715"/>
    </source>
</evidence>
<evidence type="ECO:0000313" key="2">
    <source>
        <dbReference type="EMBL" id="GEB17377.1"/>
    </source>
</evidence>
<feature type="transmembrane region" description="Helical" evidence="1">
    <location>
        <begin position="62"/>
        <end position="90"/>
    </location>
</feature>
<dbReference type="GeneID" id="97302403"/>
<keyword evidence="1" id="KW-0812">Transmembrane</keyword>
<accession>A0A4Y3N829</accession>
<organism evidence="2 3">
    <name type="scientific">Paenarthrobacter aurescens</name>
    <name type="common">Arthrobacter aurescens</name>
    <dbReference type="NCBI Taxonomy" id="43663"/>
    <lineage>
        <taxon>Bacteria</taxon>
        <taxon>Bacillati</taxon>
        <taxon>Actinomycetota</taxon>
        <taxon>Actinomycetes</taxon>
        <taxon>Micrococcales</taxon>
        <taxon>Micrococcaceae</taxon>
        <taxon>Paenarthrobacter</taxon>
    </lineage>
</organism>
<sequence length="130" mass="13264">MSYQPPIGHYQPPQRLGNPGLGAGITSIIAAVLAPIAAVVSIPLGIAAVASAMSRYNEGNDSWWFGALILAGISVVLAIVAVVSGLIAVFRAGRMNAGRITGIIGLAIMAVNIFGIVFMVFLVLGSGQGF</sequence>
<keyword evidence="1" id="KW-1133">Transmembrane helix</keyword>
<evidence type="ECO:0000256" key="1">
    <source>
        <dbReference type="SAM" id="Phobius"/>
    </source>
</evidence>